<dbReference type="EMBL" id="RAQO01000005">
    <property type="protein sequence ID" value="RKF18587.1"/>
    <property type="molecule type" value="Genomic_DNA"/>
</dbReference>
<dbReference type="Gene3D" id="3.40.190.290">
    <property type="match status" value="1"/>
</dbReference>
<dbReference type="PROSITE" id="PS50931">
    <property type="entry name" value="HTH_LYSR"/>
    <property type="match status" value="1"/>
</dbReference>
<gene>
    <name evidence="6" type="ORF">DBZ36_09275</name>
</gene>
<feature type="domain" description="HTH lysR-type" evidence="5">
    <location>
        <begin position="2"/>
        <end position="59"/>
    </location>
</feature>
<keyword evidence="3" id="KW-0238">DNA-binding</keyword>
<dbReference type="InterPro" id="IPR058163">
    <property type="entry name" value="LysR-type_TF_proteobact-type"/>
</dbReference>
<dbReference type="SUPFAM" id="SSF53850">
    <property type="entry name" value="Periplasmic binding protein-like II"/>
    <property type="match status" value="1"/>
</dbReference>
<dbReference type="FunFam" id="1.10.10.10:FF:000001">
    <property type="entry name" value="LysR family transcriptional regulator"/>
    <property type="match status" value="1"/>
</dbReference>
<dbReference type="Gene3D" id="1.10.10.10">
    <property type="entry name" value="Winged helix-like DNA-binding domain superfamily/Winged helix DNA-binding domain"/>
    <property type="match status" value="1"/>
</dbReference>
<dbReference type="AlphaFoldDB" id="A0A420ED08"/>
<dbReference type="GO" id="GO:0006351">
    <property type="term" value="P:DNA-templated transcription"/>
    <property type="evidence" value="ECO:0007669"/>
    <property type="project" value="TreeGrafter"/>
</dbReference>
<dbReference type="SUPFAM" id="SSF46785">
    <property type="entry name" value="Winged helix' DNA-binding domain"/>
    <property type="match status" value="1"/>
</dbReference>
<comment type="caution">
    <text evidence="6">The sequence shown here is derived from an EMBL/GenBank/DDBJ whole genome shotgun (WGS) entry which is preliminary data.</text>
</comment>
<name>A0A420ED08_9ALTE</name>
<evidence type="ECO:0000256" key="2">
    <source>
        <dbReference type="ARBA" id="ARBA00023015"/>
    </source>
</evidence>
<keyword evidence="7" id="KW-1185">Reference proteome</keyword>
<dbReference type="InterPro" id="IPR005119">
    <property type="entry name" value="LysR_subst-bd"/>
</dbReference>
<dbReference type="OrthoDB" id="9786526at2"/>
<dbReference type="PANTHER" id="PTHR30537:SF5">
    <property type="entry name" value="HTH-TYPE TRANSCRIPTIONAL ACTIVATOR TTDR-RELATED"/>
    <property type="match status" value="1"/>
</dbReference>
<dbReference type="InterPro" id="IPR000847">
    <property type="entry name" value="LysR_HTH_N"/>
</dbReference>
<proteinExistence type="inferred from homology"/>
<dbReference type="PRINTS" id="PR00039">
    <property type="entry name" value="HTHLYSR"/>
</dbReference>
<keyword evidence="4" id="KW-0804">Transcription</keyword>
<comment type="similarity">
    <text evidence="1">Belongs to the LysR transcriptional regulatory family.</text>
</comment>
<dbReference type="Pfam" id="PF00126">
    <property type="entry name" value="HTH_1"/>
    <property type="match status" value="1"/>
</dbReference>
<evidence type="ECO:0000313" key="7">
    <source>
        <dbReference type="Proteomes" id="UP000286482"/>
    </source>
</evidence>
<dbReference type="GO" id="GO:0003700">
    <property type="term" value="F:DNA-binding transcription factor activity"/>
    <property type="evidence" value="ECO:0007669"/>
    <property type="project" value="InterPro"/>
</dbReference>
<evidence type="ECO:0000256" key="1">
    <source>
        <dbReference type="ARBA" id="ARBA00009437"/>
    </source>
</evidence>
<keyword evidence="2" id="KW-0805">Transcription regulation</keyword>
<reference evidence="6 7" key="1">
    <citation type="submission" date="2018-09" db="EMBL/GenBank/DDBJ databases">
        <authorList>
            <person name="Wang Z."/>
        </authorList>
    </citation>
    <scope>NUCLEOTIDE SEQUENCE [LARGE SCALE GENOMIC DNA]</scope>
    <source>
        <strain evidence="6 7">ALS 81</strain>
    </source>
</reference>
<dbReference type="RefSeq" id="WP_120354666.1">
    <property type="nucleotide sequence ID" value="NZ_RAQO01000005.1"/>
</dbReference>
<dbReference type="CDD" id="cd08422">
    <property type="entry name" value="PBP2_CrgA_like"/>
    <property type="match status" value="1"/>
</dbReference>
<dbReference type="PANTHER" id="PTHR30537">
    <property type="entry name" value="HTH-TYPE TRANSCRIPTIONAL REGULATOR"/>
    <property type="match status" value="1"/>
</dbReference>
<evidence type="ECO:0000256" key="3">
    <source>
        <dbReference type="ARBA" id="ARBA00023125"/>
    </source>
</evidence>
<evidence type="ECO:0000256" key="4">
    <source>
        <dbReference type="ARBA" id="ARBA00023163"/>
    </source>
</evidence>
<dbReference type="Proteomes" id="UP000286482">
    <property type="component" value="Unassembled WGS sequence"/>
</dbReference>
<dbReference type="Pfam" id="PF03466">
    <property type="entry name" value="LysR_substrate"/>
    <property type="match status" value="1"/>
</dbReference>
<accession>A0A420ED08</accession>
<organism evidence="6 7">
    <name type="scientific">Alginatibacterium sediminis</name>
    <dbReference type="NCBI Taxonomy" id="2164068"/>
    <lineage>
        <taxon>Bacteria</taxon>
        <taxon>Pseudomonadati</taxon>
        <taxon>Pseudomonadota</taxon>
        <taxon>Gammaproteobacteria</taxon>
        <taxon>Alteromonadales</taxon>
        <taxon>Alteromonadaceae</taxon>
        <taxon>Alginatibacterium</taxon>
    </lineage>
</organism>
<dbReference type="GO" id="GO:0043565">
    <property type="term" value="F:sequence-specific DNA binding"/>
    <property type="evidence" value="ECO:0007669"/>
    <property type="project" value="TreeGrafter"/>
</dbReference>
<protein>
    <submittedName>
        <fullName evidence="6">LysR family transcriptional regulator</fullName>
    </submittedName>
</protein>
<dbReference type="FunFam" id="3.40.190.290:FF:000001">
    <property type="entry name" value="Transcriptional regulator, LysR family"/>
    <property type="match status" value="1"/>
</dbReference>
<dbReference type="InterPro" id="IPR036390">
    <property type="entry name" value="WH_DNA-bd_sf"/>
</dbReference>
<evidence type="ECO:0000313" key="6">
    <source>
        <dbReference type="EMBL" id="RKF18587.1"/>
    </source>
</evidence>
<sequence>MIRSDDLILFALVVDQQSFSAAASVLGISNSVVSKRLAKLEQELGVQLLFRSTRQLRLSDAGKTLYQRAKTIANMSQEAVAEITGLGDKLQGKIRISVPTISGELLLAQSIAAFCQLHPQLEIDLTLENHLVDLIGDEYDLAIRTASLESSNLIARHIIDSSWVVCASPKYLHRSGVPELPSHLHQHQCLLYSFQESGARDWLFHGDDGVIVERINGQFRSNNARALRDAALQNYGLIYVPRCLVYEDLQAGRLIQILKSYSAKTLGIYAVYPFTRQQPKKIKLLIEHIRQSYLDKHEYF</sequence>
<evidence type="ECO:0000259" key="5">
    <source>
        <dbReference type="PROSITE" id="PS50931"/>
    </source>
</evidence>
<dbReference type="InterPro" id="IPR036388">
    <property type="entry name" value="WH-like_DNA-bd_sf"/>
</dbReference>